<evidence type="ECO:0000256" key="3">
    <source>
        <dbReference type="ARBA" id="ARBA00022857"/>
    </source>
</evidence>
<dbReference type="NCBIfam" id="TIGR00507">
    <property type="entry name" value="aroE"/>
    <property type="match status" value="1"/>
</dbReference>
<comment type="catalytic activity">
    <reaction evidence="7">
        <text>shikimate + NAD(+) = 3-dehydroshikimate + NADH + H(+)</text>
        <dbReference type="Rhea" id="RHEA:17741"/>
        <dbReference type="ChEBI" id="CHEBI:15378"/>
        <dbReference type="ChEBI" id="CHEBI:16630"/>
        <dbReference type="ChEBI" id="CHEBI:36208"/>
        <dbReference type="ChEBI" id="CHEBI:57540"/>
        <dbReference type="ChEBI" id="CHEBI:57945"/>
    </reaction>
</comment>
<dbReference type="InterPro" id="IPR041121">
    <property type="entry name" value="SDH_C"/>
</dbReference>
<dbReference type="OrthoDB" id="9792692at2"/>
<feature type="binding site" evidence="9">
    <location>
        <position position="94"/>
    </location>
    <ligand>
        <name>shikimate</name>
        <dbReference type="ChEBI" id="CHEBI:36208"/>
    </ligand>
</feature>
<keyword evidence="4 9" id="KW-0560">Oxidoreductase</keyword>
<evidence type="ECO:0000256" key="6">
    <source>
        <dbReference type="ARBA" id="ARBA00051639"/>
    </source>
</evidence>
<evidence type="ECO:0000256" key="8">
    <source>
        <dbReference type="ARBA" id="ARBA00060613"/>
    </source>
</evidence>
<comment type="subunit">
    <text evidence="9">Homodimer.</text>
</comment>
<feature type="binding site" evidence="9">
    <location>
        <position position="237"/>
    </location>
    <ligand>
        <name>shikimate</name>
        <dbReference type="ChEBI" id="CHEBI:36208"/>
    </ligand>
</feature>
<dbReference type="PANTHER" id="PTHR21089:SF1">
    <property type="entry name" value="BIFUNCTIONAL 3-DEHYDROQUINATE DEHYDRATASE_SHIKIMATE DEHYDROGENASE, CHLOROPLASTIC"/>
    <property type="match status" value="1"/>
</dbReference>
<feature type="binding site" evidence="9">
    <location>
        <position position="259"/>
    </location>
    <ligand>
        <name>NADP(+)</name>
        <dbReference type="ChEBI" id="CHEBI:58349"/>
    </ligand>
</feature>
<comment type="similarity">
    <text evidence="9">Belongs to the shikimate dehydrogenase family.</text>
</comment>
<comment type="caution">
    <text evidence="12">The sequence shown here is derived from an EMBL/GenBank/DDBJ whole genome shotgun (WGS) entry which is preliminary data.</text>
</comment>
<dbReference type="GO" id="GO:0030266">
    <property type="term" value="F:quinate 3-dehydrogenase (NAD+) activity"/>
    <property type="evidence" value="ECO:0007669"/>
    <property type="project" value="UniProtKB-EC"/>
</dbReference>
<evidence type="ECO:0000259" key="10">
    <source>
        <dbReference type="Pfam" id="PF08501"/>
    </source>
</evidence>
<dbReference type="InterPro" id="IPR022893">
    <property type="entry name" value="Shikimate_DH_fam"/>
</dbReference>
<evidence type="ECO:0000256" key="2">
    <source>
        <dbReference type="ARBA" id="ARBA00022605"/>
    </source>
</evidence>
<protein>
    <recommendedName>
        <fullName evidence="9">Shikimate dehydrogenase (NADP(+))</fullName>
        <shortName evidence="9">SDH</shortName>
        <ecNumber evidence="9">1.1.1.25</ecNumber>
    </recommendedName>
</protein>
<dbReference type="GO" id="GO:0009073">
    <property type="term" value="P:aromatic amino acid family biosynthetic process"/>
    <property type="evidence" value="ECO:0007669"/>
    <property type="project" value="UniProtKB-KW"/>
</dbReference>
<dbReference type="Proteomes" id="UP000287361">
    <property type="component" value="Unassembled WGS sequence"/>
</dbReference>
<dbReference type="SUPFAM" id="SSF51735">
    <property type="entry name" value="NAD(P)-binding Rossmann-fold domains"/>
    <property type="match status" value="1"/>
</dbReference>
<dbReference type="UniPathway" id="UPA00053">
    <property type="reaction ID" value="UER00087"/>
</dbReference>
<dbReference type="Pfam" id="PF08501">
    <property type="entry name" value="Shikimate_dh_N"/>
    <property type="match status" value="1"/>
</dbReference>
<evidence type="ECO:0000313" key="12">
    <source>
        <dbReference type="EMBL" id="GCB29338.1"/>
    </source>
</evidence>
<evidence type="ECO:0000256" key="5">
    <source>
        <dbReference type="ARBA" id="ARBA00023141"/>
    </source>
</evidence>
<comment type="pathway">
    <text evidence="8">Aromatic compound metabolism; 3,4-dihydroxybenzoate biosynthesis; 3-dehydroquinate from D-quinate (NAD(+) route).</text>
</comment>
<reference evidence="12 13" key="1">
    <citation type="submission" date="2018-10" db="EMBL/GenBank/DDBJ databases">
        <title>Draft Genome Sequence of Anaerotignum sp. KCTC 15736.</title>
        <authorList>
            <person name="Choi S.H."/>
            <person name="Kim J.S."/>
            <person name="Kang S.W."/>
            <person name="Lee J.S."/>
            <person name="Park S.H."/>
        </authorList>
    </citation>
    <scope>NUCLEOTIDE SEQUENCE [LARGE SCALE GENOMIC DNA]</scope>
    <source>
        <strain evidence="12 13">KCTC 15736</strain>
    </source>
</reference>
<keyword evidence="2 9" id="KW-0028">Amino-acid biosynthesis</keyword>
<evidence type="ECO:0000313" key="13">
    <source>
        <dbReference type="Proteomes" id="UP000287361"/>
    </source>
</evidence>
<dbReference type="Gene3D" id="3.40.50.720">
    <property type="entry name" value="NAD(P)-binding Rossmann-like Domain"/>
    <property type="match status" value="1"/>
</dbReference>
<dbReference type="InterPro" id="IPR013708">
    <property type="entry name" value="Shikimate_DH-bd_N"/>
</dbReference>
<comment type="catalytic activity">
    <reaction evidence="9">
        <text>shikimate + NADP(+) = 3-dehydroshikimate + NADPH + H(+)</text>
        <dbReference type="Rhea" id="RHEA:17737"/>
        <dbReference type="ChEBI" id="CHEBI:15378"/>
        <dbReference type="ChEBI" id="CHEBI:16630"/>
        <dbReference type="ChEBI" id="CHEBI:36208"/>
        <dbReference type="ChEBI" id="CHEBI:57783"/>
        <dbReference type="ChEBI" id="CHEBI:58349"/>
        <dbReference type="EC" id="1.1.1.25"/>
    </reaction>
</comment>
<dbReference type="GO" id="GO:0004764">
    <property type="term" value="F:shikimate 3-dehydrogenase (NADP+) activity"/>
    <property type="evidence" value="ECO:0007669"/>
    <property type="project" value="UniProtKB-UniRule"/>
</dbReference>
<organism evidence="12 13">
    <name type="scientific">Anaerotignum faecicola</name>
    <dbReference type="NCBI Taxonomy" id="2358141"/>
    <lineage>
        <taxon>Bacteria</taxon>
        <taxon>Bacillati</taxon>
        <taxon>Bacillota</taxon>
        <taxon>Clostridia</taxon>
        <taxon>Lachnospirales</taxon>
        <taxon>Anaerotignaceae</taxon>
        <taxon>Anaerotignum</taxon>
    </lineage>
</organism>
<dbReference type="InterPro" id="IPR011342">
    <property type="entry name" value="Shikimate_DH"/>
</dbReference>
<keyword evidence="5 9" id="KW-0057">Aromatic amino acid biosynthesis</keyword>
<accession>A0A401LCU6</accession>
<dbReference type="Pfam" id="PF18317">
    <property type="entry name" value="SDH_C"/>
    <property type="match status" value="1"/>
</dbReference>
<feature type="binding site" evidence="9">
    <location>
        <position position="109"/>
    </location>
    <ligand>
        <name>shikimate</name>
        <dbReference type="ChEBI" id="CHEBI:36208"/>
    </ligand>
</feature>
<feature type="domain" description="Shikimate dehydrogenase substrate binding N-terminal" evidence="10">
    <location>
        <begin position="14"/>
        <end position="96"/>
    </location>
</feature>
<dbReference type="GO" id="GO:0050661">
    <property type="term" value="F:NADP binding"/>
    <property type="evidence" value="ECO:0007669"/>
    <property type="project" value="InterPro"/>
</dbReference>
<proteinExistence type="inferred from homology"/>
<feature type="binding site" evidence="9">
    <location>
        <position position="266"/>
    </location>
    <ligand>
        <name>shikimate</name>
        <dbReference type="ChEBI" id="CHEBI:36208"/>
    </ligand>
</feature>
<keyword evidence="13" id="KW-1185">Reference proteome</keyword>
<feature type="binding site" evidence="9">
    <location>
        <position position="235"/>
    </location>
    <ligand>
        <name>NADP(+)</name>
        <dbReference type="ChEBI" id="CHEBI:58349"/>
    </ligand>
</feature>
<dbReference type="SUPFAM" id="SSF53223">
    <property type="entry name" value="Aminoacid dehydrogenase-like, N-terminal domain"/>
    <property type="match status" value="1"/>
</dbReference>
<feature type="domain" description="SDH C-terminal" evidence="11">
    <location>
        <begin position="259"/>
        <end position="286"/>
    </location>
</feature>
<comment type="function">
    <text evidence="9">Involved in the biosynthesis of the chorismate, which leads to the biosynthesis of aromatic amino acids. Catalyzes the reversible NADPH linked reduction of 3-dehydroshikimate (DHSA) to yield shikimate (SA).</text>
</comment>
<feature type="binding site" evidence="9">
    <location>
        <begin position="22"/>
        <end position="24"/>
    </location>
    <ligand>
        <name>shikimate</name>
        <dbReference type="ChEBI" id="CHEBI:36208"/>
    </ligand>
</feature>
<dbReference type="HAMAP" id="MF_00222">
    <property type="entry name" value="Shikimate_DH_AroE"/>
    <property type="match status" value="1"/>
</dbReference>
<dbReference type="NCBIfam" id="NF009200">
    <property type="entry name" value="PRK12548.1"/>
    <property type="match status" value="1"/>
</dbReference>
<sequence length="290" mass="31239">MEKRITGRTGMFCLIGTPVGHSGSPAMYNYSFAQTGLDYAYLAYDVPLEKTEEAVNALKVLGCKGFNVTMPCKTRVAELVDELSDAAKLIGACNTVVVKDGKLYGNNTDGMGFVRNLKENGVDVKGKKITVMGAGGAATAIQVQCALDGAKKLSIFNRKDEFYANGEKTVKKIQQMVPDCEVSIHPLEETDALYAAIKDSDILVNATKVGMKPLDDQSLVEDVSVFHPDLVVADAVYNPKETKFVQSAKAAGCKVAVGGTGMLMWQGAAAFNLFTGKDMPTKEVYELFFK</sequence>
<evidence type="ECO:0000256" key="9">
    <source>
        <dbReference type="HAMAP-Rule" id="MF_00222"/>
    </source>
</evidence>
<dbReference type="FunFam" id="3.40.50.720:FF:000086">
    <property type="entry name" value="Quinate/shikimate dehydrogenase"/>
    <property type="match status" value="1"/>
</dbReference>
<dbReference type="GO" id="GO:0008652">
    <property type="term" value="P:amino acid biosynthetic process"/>
    <property type="evidence" value="ECO:0007669"/>
    <property type="project" value="UniProtKB-KW"/>
</dbReference>
<dbReference type="Gene3D" id="3.40.50.10860">
    <property type="entry name" value="Leucine Dehydrogenase, chain A, domain 1"/>
    <property type="match status" value="1"/>
</dbReference>
<comment type="catalytic activity">
    <reaction evidence="6">
        <text>L-quinate + NAD(+) = 3-dehydroquinate + NADH + H(+)</text>
        <dbReference type="Rhea" id="RHEA:22364"/>
        <dbReference type="ChEBI" id="CHEBI:15378"/>
        <dbReference type="ChEBI" id="CHEBI:29751"/>
        <dbReference type="ChEBI" id="CHEBI:32364"/>
        <dbReference type="ChEBI" id="CHEBI:57540"/>
        <dbReference type="ChEBI" id="CHEBI:57945"/>
        <dbReference type="EC" id="1.1.1.24"/>
    </reaction>
</comment>
<dbReference type="EC" id="1.1.1.25" evidence="9"/>
<dbReference type="EMBL" id="BHVZ01000001">
    <property type="protein sequence ID" value="GCB29338.1"/>
    <property type="molecule type" value="Genomic_DNA"/>
</dbReference>
<dbReference type="GO" id="GO:0009423">
    <property type="term" value="P:chorismate biosynthetic process"/>
    <property type="evidence" value="ECO:0007669"/>
    <property type="project" value="UniProtKB-UniRule"/>
</dbReference>
<comment type="caution">
    <text evidence="9">Lacks conserved residue(s) required for the propagation of feature annotation.</text>
</comment>
<evidence type="ECO:0000256" key="4">
    <source>
        <dbReference type="ARBA" id="ARBA00023002"/>
    </source>
</evidence>
<evidence type="ECO:0000259" key="11">
    <source>
        <dbReference type="Pfam" id="PF18317"/>
    </source>
</evidence>
<dbReference type="PANTHER" id="PTHR21089">
    <property type="entry name" value="SHIKIMATE DEHYDROGENASE"/>
    <property type="match status" value="1"/>
</dbReference>
<evidence type="ECO:0000256" key="7">
    <source>
        <dbReference type="ARBA" id="ARBA00052329"/>
    </source>
</evidence>
<dbReference type="GO" id="GO:0019632">
    <property type="term" value="P:shikimate metabolic process"/>
    <property type="evidence" value="ECO:0007669"/>
    <property type="project" value="InterPro"/>
</dbReference>
<gene>
    <name evidence="12" type="primary">aroE2</name>
    <name evidence="9" type="synonym">aroE</name>
    <name evidence="12" type="ORF">KGMB03357_09990</name>
</gene>
<dbReference type="InterPro" id="IPR046346">
    <property type="entry name" value="Aminoacid_DH-like_N_sf"/>
</dbReference>
<dbReference type="GO" id="GO:0052734">
    <property type="term" value="F:shikimate 3-dehydrogenase (NAD+) activity"/>
    <property type="evidence" value="ECO:0007669"/>
    <property type="project" value="RHEA"/>
</dbReference>
<feature type="binding site" evidence="9">
    <location>
        <begin position="133"/>
        <end position="137"/>
    </location>
    <ligand>
        <name>NADP(+)</name>
        <dbReference type="ChEBI" id="CHEBI:58349"/>
    </ligand>
</feature>
<evidence type="ECO:0000256" key="1">
    <source>
        <dbReference type="ARBA" id="ARBA00004871"/>
    </source>
</evidence>
<feature type="active site" description="Proton acceptor" evidence="9">
    <location>
        <position position="73"/>
    </location>
</feature>
<dbReference type="AlphaFoldDB" id="A0A401LCU6"/>
<feature type="binding site" evidence="9">
    <location>
        <position position="69"/>
    </location>
    <ligand>
        <name>shikimate</name>
        <dbReference type="ChEBI" id="CHEBI:36208"/>
    </ligand>
</feature>
<keyword evidence="3 9" id="KW-0521">NADP</keyword>
<dbReference type="CDD" id="cd01065">
    <property type="entry name" value="NAD_bind_Shikimate_DH"/>
    <property type="match status" value="1"/>
</dbReference>
<comment type="pathway">
    <text evidence="1 9">Metabolic intermediate biosynthesis; chorismate biosynthesis; chorismate from D-erythrose 4-phosphate and phosphoenolpyruvate: step 4/7.</text>
</comment>
<feature type="binding site" evidence="9">
    <location>
        <position position="85"/>
    </location>
    <ligand>
        <name>NADP(+)</name>
        <dbReference type="ChEBI" id="CHEBI:58349"/>
    </ligand>
</feature>
<name>A0A401LCU6_9FIRM</name>
<dbReference type="InterPro" id="IPR036291">
    <property type="entry name" value="NAD(P)-bd_dom_sf"/>
</dbReference>